<feature type="transmembrane region" description="Helical" evidence="1">
    <location>
        <begin position="67"/>
        <end position="84"/>
    </location>
</feature>
<keyword evidence="1" id="KW-0812">Transmembrane</keyword>
<evidence type="ECO:0000313" key="2">
    <source>
        <dbReference type="EMBL" id="RNB82240.1"/>
    </source>
</evidence>
<dbReference type="RefSeq" id="WP_122912619.1">
    <property type="nucleotide sequence ID" value="NZ_RHHT01000010.1"/>
</dbReference>
<reference evidence="2 3" key="1">
    <citation type="submission" date="2018-10" db="EMBL/GenBank/DDBJ databases">
        <title>Phylogenomics of Brevibacillus.</title>
        <authorList>
            <person name="Dunlap C."/>
        </authorList>
    </citation>
    <scope>NUCLEOTIDE SEQUENCE [LARGE SCALE GENOMIC DNA]</scope>
    <source>
        <strain evidence="2 3">JCM 15085</strain>
    </source>
</reference>
<comment type="caution">
    <text evidence="2">The sequence shown here is derived from an EMBL/GenBank/DDBJ whole genome shotgun (WGS) entry which is preliminary data.</text>
</comment>
<dbReference type="InterPro" id="IPR019074">
    <property type="entry name" value="YabQ"/>
</dbReference>
<dbReference type="NCBIfam" id="TIGR02893">
    <property type="entry name" value="spore_yabQ"/>
    <property type="match status" value="1"/>
</dbReference>
<dbReference type="Pfam" id="PF09578">
    <property type="entry name" value="Spore_YabQ"/>
    <property type="match status" value="1"/>
</dbReference>
<dbReference type="EMBL" id="RHHT01000010">
    <property type="protein sequence ID" value="RNB82240.1"/>
    <property type="molecule type" value="Genomic_DNA"/>
</dbReference>
<evidence type="ECO:0000256" key="1">
    <source>
        <dbReference type="SAM" id="Phobius"/>
    </source>
</evidence>
<feature type="transmembrane region" description="Helical" evidence="1">
    <location>
        <begin position="128"/>
        <end position="147"/>
    </location>
</feature>
<evidence type="ECO:0000313" key="3">
    <source>
        <dbReference type="Proteomes" id="UP000281915"/>
    </source>
</evidence>
<dbReference type="AlphaFoldDB" id="A0A3M8D2D8"/>
<feature type="transmembrane region" description="Helical" evidence="1">
    <location>
        <begin position="36"/>
        <end position="61"/>
    </location>
</feature>
<feature type="transmembrane region" description="Helical" evidence="1">
    <location>
        <begin position="6"/>
        <end position="24"/>
    </location>
</feature>
<organism evidence="2 3">
    <name type="scientific">Brevibacillus panacihumi</name>
    <dbReference type="NCBI Taxonomy" id="497735"/>
    <lineage>
        <taxon>Bacteria</taxon>
        <taxon>Bacillati</taxon>
        <taxon>Bacillota</taxon>
        <taxon>Bacilli</taxon>
        <taxon>Bacillales</taxon>
        <taxon>Paenibacillaceae</taxon>
        <taxon>Brevibacillus</taxon>
    </lineage>
</organism>
<sequence length="190" mass="22424">MSIGVQFQTVLAMLTCGALMGMGFDTYHVFKGKSRLPGWIVFICDLLFWLGSMALVFLILVKVNDGFIRFPIFFGVIIGAWLYFVVGSKKYIHFLHRVIEFSQWLYRTILLVIDTLLVRPILFFYRAILMLLAFLYSVLLWIMGFVWKLTRFVTSPFARWGQHLGKKMLGQTKGFWKNWKNWFPSKRKRE</sequence>
<keyword evidence="1" id="KW-1133">Transmembrane helix</keyword>
<dbReference type="Proteomes" id="UP000281915">
    <property type="component" value="Unassembled WGS sequence"/>
</dbReference>
<accession>A0A3M8D2D8</accession>
<keyword evidence="1" id="KW-0472">Membrane</keyword>
<proteinExistence type="predicted"/>
<gene>
    <name evidence="2" type="primary">yabQ</name>
    <name evidence="2" type="ORF">EDM58_06505</name>
</gene>
<protein>
    <submittedName>
        <fullName evidence="2">Spore cortex biosynthesis protein YabQ</fullName>
    </submittedName>
</protein>
<name>A0A3M8D2D8_9BACL</name>